<evidence type="ECO:0000313" key="3">
    <source>
        <dbReference type="Proteomes" id="UP000075766"/>
    </source>
</evidence>
<name>A0ABR5VHY0_MARGR</name>
<comment type="caution">
    <text evidence="2">The sequence shown here is derived from an EMBL/GenBank/DDBJ whole genome shotgun (WGS) entry which is preliminary data.</text>
</comment>
<dbReference type="Proteomes" id="UP000075766">
    <property type="component" value="Unassembled WGS sequence"/>
</dbReference>
<dbReference type="EMBL" id="LSYU01000040">
    <property type="protein sequence ID" value="KXX65084.1"/>
    <property type="molecule type" value="Genomic_DNA"/>
</dbReference>
<proteinExistence type="predicted"/>
<evidence type="ECO:0000256" key="1">
    <source>
        <dbReference type="SAM" id="MobiDB-lite"/>
    </source>
</evidence>
<protein>
    <submittedName>
        <fullName evidence="2">Deacetylase</fullName>
    </submittedName>
</protein>
<reference evidence="2 3" key="1">
    <citation type="submission" date="2016-02" db="EMBL/GenBank/DDBJ databases">
        <title>Genome sequence of Marichromatium gracile YL-28, a purple sulfur bacterium.</title>
        <authorList>
            <person name="Zhao C."/>
            <person name="Hong X."/>
            <person name="Chen S."/>
            <person name="Yang S."/>
        </authorList>
    </citation>
    <scope>NUCLEOTIDE SEQUENCE [LARGE SCALE GENOMIC DNA]</scope>
    <source>
        <strain evidence="2 3">YL28</strain>
    </source>
</reference>
<keyword evidence="3" id="KW-1185">Reference proteome</keyword>
<dbReference type="InterPro" id="IPR011330">
    <property type="entry name" value="Glyco_hydro/deAcase_b/a-brl"/>
</dbReference>
<dbReference type="SUPFAM" id="SSF88713">
    <property type="entry name" value="Glycoside hydrolase/deacetylase"/>
    <property type="match status" value="1"/>
</dbReference>
<organism evidence="2 3">
    <name type="scientific">Marichromatium gracile</name>
    <name type="common">Chromatium gracile</name>
    <dbReference type="NCBI Taxonomy" id="1048"/>
    <lineage>
        <taxon>Bacteria</taxon>
        <taxon>Pseudomonadati</taxon>
        <taxon>Pseudomonadota</taxon>
        <taxon>Gammaproteobacteria</taxon>
        <taxon>Chromatiales</taxon>
        <taxon>Chromatiaceae</taxon>
        <taxon>Marichromatium</taxon>
    </lineage>
</organism>
<dbReference type="Gene3D" id="3.20.20.370">
    <property type="entry name" value="Glycoside hydrolase/deacetylase"/>
    <property type="match status" value="1"/>
</dbReference>
<sequence length="260" mass="29433">MDTASTCATDDTPRTLVSVHDVMPETLPRVERLLALLEAERVYPVTLLVVPGGAWDRTALARLRQWQQRGHELAGHGWHHRVGRYGGWYHRLHARLISRDVAEHLALDAEGIGALISRCHAWFGDQGLDAPELYVPPAWAMGRIARSALAELPFERYEYLSGVLSAESGLFAPVPMLGYEADTVARARAVRLWNRINRRRARARGWLRIGIHPQDLELRLAESLRQDLRGYRHHSRYAALTERRPDHDEGDGAGVTENVR</sequence>
<dbReference type="InterPro" id="IPR018763">
    <property type="entry name" value="DUF2334"/>
</dbReference>
<evidence type="ECO:0000313" key="2">
    <source>
        <dbReference type="EMBL" id="KXX65084.1"/>
    </source>
</evidence>
<feature type="region of interest" description="Disordered" evidence="1">
    <location>
        <begin position="239"/>
        <end position="260"/>
    </location>
</feature>
<accession>A0ABR5VHY0</accession>
<dbReference type="Pfam" id="PF10096">
    <property type="entry name" value="DUF2334"/>
    <property type="match status" value="1"/>
</dbReference>
<dbReference type="CDD" id="cd11374">
    <property type="entry name" value="CE4_u10"/>
    <property type="match status" value="1"/>
</dbReference>
<gene>
    <name evidence="2" type="ORF">AY586_11495</name>
</gene>